<organism evidence="5 6">
    <name type="scientific">Fluviispira multicolorata</name>
    <dbReference type="NCBI Taxonomy" id="2654512"/>
    <lineage>
        <taxon>Bacteria</taxon>
        <taxon>Pseudomonadati</taxon>
        <taxon>Bdellovibrionota</taxon>
        <taxon>Oligoflexia</taxon>
        <taxon>Silvanigrellales</taxon>
        <taxon>Silvanigrellaceae</taxon>
        <taxon>Fluviispira</taxon>
    </lineage>
</organism>
<dbReference type="InterPro" id="IPR023198">
    <property type="entry name" value="PGP-like_dom2"/>
</dbReference>
<dbReference type="SUPFAM" id="SSF56784">
    <property type="entry name" value="HAD-like"/>
    <property type="match status" value="1"/>
</dbReference>
<comment type="caution">
    <text evidence="5">The sequence shown here is derived from an EMBL/GenBank/DDBJ whole genome shotgun (WGS) entry which is preliminary data.</text>
</comment>
<dbReference type="Proteomes" id="UP000442694">
    <property type="component" value="Unassembled WGS sequence"/>
</dbReference>
<keyword evidence="1" id="KW-0479">Metal-binding</keyword>
<dbReference type="PANTHER" id="PTHR43434:SF23">
    <property type="entry name" value="PHOSPHOGLYCOLATE PHOSPHATASE"/>
    <property type="match status" value="1"/>
</dbReference>
<dbReference type="GO" id="GO:0005829">
    <property type="term" value="C:cytosol"/>
    <property type="evidence" value="ECO:0007669"/>
    <property type="project" value="TreeGrafter"/>
</dbReference>
<evidence type="ECO:0000256" key="4">
    <source>
        <dbReference type="ARBA" id="ARBA00023277"/>
    </source>
</evidence>
<dbReference type="InterPro" id="IPR050155">
    <property type="entry name" value="HAD-like_hydrolase_sf"/>
</dbReference>
<keyword evidence="4" id="KW-0119">Carbohydrate metabolism</keyword>
<evidence type="ECO:0000256" key="1">
    <source>
        <dbReference type="ARBA" id="ARBA00022723"/>
    </source>
</evidence>
<dbReference type="EMBL" id="WFLN01000006">
    <property type="protein sequence ID" value="KAB8030987.1"/>
    <property type="molecule type" value="Genomic_DNA"/>
</dbReference>
<dbReference type="Pfam" id="PF13419">
    <property type="entry name" value="HAD_2"/>
    <property type="match status" value="1"/>
</dbReference>
<dbReference type="SFLD" id="SFLDG01129">
    <property type="entry name" value="C1.5:_HAD__Beta-PGM__Phosphata"/>
    <property type="match status" value="1"/>
</dbReference>
<sequence>MKFYFFDLDGTLEDSRDDMVYSVNIVRELLGLHPRNNDELKKHVNRGMYELYMACFDDYFKQSINFDLSYQKIKTEYEKNYLENICLKSFCYEGVKDVLEELSKNSKIIIVTNKPEKHSRALLKELNISEYIIDVMGGDSCEEMKPSALPLKIAAKRHGFVSDRDSSYMVGDSAGDVEAGKAFGAKTVWCSFGYNKTFGTTKPDYVIKSPLELLTLL</sequence>
<proteinExistence type="predicted"/>
<dbReference type="GO" id="GO:0008967">
    <property type="term" value="F:phosphoglycolate phosphatase activity"/>
    <property type="evidence" value="ECO:0007669"/>
    <property type="project" value="TreeGrafter"/>
</dbReference>
<dbReference type="PANTHER" id="PTHR43434">
    <property type="entry name" value="PHOSPHOGLYCOLATE PHOSPHATASE"/>
    <property type="match status" value="1"/>
</dbReference>
<dbReference type="InterPro" id="IPR041492">
    <property type="entry name" value="HAD_2"/>
</dbReference>
<evidence type="ECO:0000256" key="2">
    <source>
        <dbReference type="ARBA" id="ARBA00022801"/>
    </source>
</evidence>
<name>A0A833JD77_9BACT</name>
<dbReference type="GO" id="GO:0046872">
    <property type="term" value="F:metal ion binding"/>
    <property type="evidence" value="ECO:0007669"/>
    <property type="project" value="UniProtKB-KW"/>
</dbReference>
<dbReference type="AlphaFoldDB" id="A0A833JD77"/>
<keyword evidence="3" id="KW-0460">Magnesium</keyword>
<dbReference type="InterPro" id="IPR006439">
    <property type="entry name" value="HAD-SF_hydro_IA"/>
</dbReference>
<dbReference type="InterPro" id="IPR036412">
    <property type="entry name" value="HAD-like_sf"/>
</dbReference>
<dbReference type="Gene3D" id="3.40.50.1000">
    <property type="entry name" value="HAD superfamily/HAD-like"/>
    <property type="match status" value="1"/>
</dbReference>
<reference evidence="5 6" key="1">
    <citation type="submission" date="2019-10" db="EMBL/GenBank/DDBJ databases">
        <title>New genus of Silvanigrellaceae.</title>
        <authorList>
            <person name="Pitt A."/>
            <person name="Hahn M.W."/>
        </authorList>
    </citation>
    <scope>NUCLEOTIDE SEQUENCE [LARGE SCALE GENOMIC DNA]</scope>
    <source>
        <strain evidence="5 6">33A1-SZDP</strain>
    </source>
</reference>
<evidence type="ECO:0000313" key="6">
    <source>
        <dbReference type="Proteomes" id="UP000442694"/>
    </source>
</evidence>
<accession>A0A833JD77</accession>
<keyword evidence="6" id="KW-1185">Reference proteome</keyword>
<gene>
    <name evidence="5" type="ORF">GCL57_08445</name>
</gene>
<evidence type="ECO:0000256" key="3">
    <source>
        <dbReference type="ARBA" id="ARBA00022842"/>
    </source>
</evidence>
<dbReference type="RefSeq" id="WP_152212913.1">
    <property type="nucleotide sequence ID" value="NZ_WFLN01000006.1"/>
</dbReference>
<dbReference type="NCBIfam" id="TIGR01549">
    <property type="entry name" value="HAD-SF-IA-v1"/>
    <property type="match status" value="1"/>
</dbReference>
<dbReference type="GO" id="GO:0006281">
    <property type="term" value="P:DNA repair"/>
    <property type="evidence" value="ECO:0007669"/>
    <property type="project" value="TreeGrafter"/>
</dbReference>
<dbReference type="SFLD" id="SFLDS00003">
    <property type="entry name" value="Haloacid_Dehalogenase"/>
    <property type="match status" value="1"/>
</dbReference>
<dbReference type="Gene3D" id="1.10.150.240">
    <property type="entry name" value="Putative phosphatase, domain 2"/>
    <property type="match status" value="1"/>
</dbReference>
<keyword evidence="2 5" id="KW-0378">Hydrolase</keyword>
<dbReference type="InterPro" id="IPR023214">
    <property type="entry name" value="HAD_sf"/>
</dbReference>
<protein>
    <submittedName>
        <fullName evidence="5">HAD-IA family hydrolase</fullName>
    </submittedName>
</protein>
<evidence type="ECO:0000313" key="5">
    <source>
        <dbReference type="EMBL" id="KAB8030987.1"/>
    </source>
</evidence>